<dbReference type="Proteomes" id="UP000190888">
    <property type="component" value="Unassembled WGS sequence"/>
</dbReference>
<evidence type="ECO:0008006" key="3">
    <source>
        <dbReference type="Google" id="ProtNLM"/>
    </source>
</evidence>
<organism evidence="1 2">
    <name type="scientific">Sediminibacterium ginsengisoli</name>
    <dbReference type="NCBI Taxonomy" id="413434"/>
    <lineage>
        <taxon>Bacteria</taxon>
        <taxon>Pseudomonadati</taxon>
        <taxon>Bacteroidota</taxon>
        <taxon>Chitinophagia</taxon>
        <taxon>Chitinophagales</taxon>
        <taxon>Chitinophagaceae</taxon>
        <taxon>Sediminibacterium</taxon>
    </lineage>
</organism>
<dbReference type="EMBL" id="FUWH01000010">
    <property type="protein sequence ID" value="SKA10068.1"/>
    <property type="molecule type" value="Genomic_DNA"/>
</dbReference>
<evidence type="ECO:0000313" key="1">
    <source>
        <dbReference type="EMBL" id="SKA10068.1"/>
    </source>
</evidence>
<sequence length="914" mass="103123">MSLLYPTHRSGISLCRYVTGSLYRLLAICILLCILQPVYAQQKKLTGTLKSTAGKPIDHGSILLKNSQGRIILFGTSDIQGKYTLLLPDTLQTAGHYLEVNLLGFAKQQQPLLADKSQYDFLLENNAVSLPDVKVKNTIPVQSLGDTLSYNVASFARKEDRTIGDVIQHMPGLEVSDNGQITYNGKAISNMYVGDDDLLNGRYGLATKTISKDMIKSVNVMLNHQPVKVLKDVKPTDNVAVNLVLKDENSIKVSGQAMLGGGLPEQFDAALNTMMFNKKFKMLNVLKGNNSGIDYRSDFEQLGSNDLMINVGNTRPVALLSAGTAGTPDLPRKNYYLNRSGVLNANNLVNTKSGLQLRSNIQFFLDRSIQDYRISTETYLPGDTIRYNEIQNAVRHPFVINTAFNAMVNKTTYFLNNSLKFNITGDNNASHMDFNGKGFGLNLRERSYDISNDFNWTPMLRNRNIIHLRWYANYYSNPQKLYIDQGLNNDILNNNQPYLAITQQAKTPTFFSHAALAYNLTKHLIKQSYQAGIINEVQQLNSNLDLTQLNGSINPYAGDVGNALQWHRSRIYFNSSYDLRKKNWVVSLSVPIAGQFISYKQKEYQLDERKTQLLINPVLRVNYSLNMEDYIQASYTFNNNVGNISGVYRGAVLTNYRMLYSNDAELQEKTSSGTGISYYYKRSITMLFMNAGIRYNKVTANSVLSSVITNNVQRTVLLPYENDQSNLSADAGISKYLFWLRSTVSVKALASRQYYNQFFNGYKLPFRNDLLNLQFGFDSKLPGSISFAYRLSSSWNTGRQLASHGVQPIGVISKMNRIDQQVSLSNASVRNLFITLKAAHSHSRQAAMMPIGYFFADANLRYKAVKWRTDIELDVSNLFNVQQYETYQLTANMFSASRYDIRGRMAILRATFTL</sequence>
<dbReference type="SUPFAM" id="SSF56935">
    <property type="entry name" value="Porins"/>
    <property type="match status" value="1"/>
</dbReference>
<gene>
    <name evidence="1" type="ORF">SAMN04488132_11077</name>
</gene>
<protein>
    <recommendedName>
        <fullName evidence="3">Outer membrane receptor proteins, mostly Fe transport</fullName>
    </recommendedName>
</protein>
<keyword evidence="2" id="KW-1185">Reference proteome</keyword>
<proteinExistence type="predicted"/>
<dbReference type="OrthoDB" id="603275at2"/>
<reference evidence="1 2" key="1">
    <citation type="submission" date="2017-02" db="EMBL/GenBank/DDBJ databases">
        <authorList>
            <person name="Peterson S.W."/>
        </authorList>
    </citation>
    <scope>NUCLEOTIDE SEQUENCE [LARGE SCALE GENOMIC DNA]</scope>
    <source>
        <strain evidence="1 2">DSM 22335</strain>
    </source>
</reference>
<accession>A0A1T4R368</accession>
<name>A0A1T4R368_9BACT</name>
<evidence type="ECO:0000313" key="2">
    <source>
        <dbReference type="Proteomes" id="UP000190888"/>
    </source>
</evidence>
<dbReference type="STRING" id="413434.SAMN04488132_11077"/>
<dbReference type="RefSeq" id="WP_078832323.1">
    <property type="nucleotide sequence ID" value="NZ_FUWH01000010.1"/>
</dbReference>
<dbReference type="AlphaFoldDB" id="A0A1T4R368"/>